<dbReference type="FunFam" id="3.30.160.60:FF:000557">
    <property type="entry name" value="zinc finger and SCAN domain-containing protein 29"/>
    <property type="match status" value="1"/>
</dbReference>
<evidence type="ECO:0000256" key="3">
    <source>
        <dbReference type="ARBA" id="ARBA00022737"/>
    </source>
</evidence>
<feature type="domain" description="C2H2-type" evidence="8">
    <location>
        <begin position="241"/>
        <end position="268"/>
    </location>
</feature>
<evidence type="ECO:0000256" key="6">
    <source>
        <dbReference type="ARBA" id="ARBA00023242"/>
    </source>
</evidence>
<dbReference type="Pfam" id="PF13465">
    <property type="entry name" value="zf-H2C2_2"/>
    <property type="match status" value="1"/>
</dbReference>
<accession>A0A7J7KAG5</accession>
<sequence length="358" mass="41162">MMSREGDEYALPLDLSCVYLVFNWTRYFTLNISTLFVEGDGLRVDYPVYSHNSGWGDNLQALDLRTHLNKKNRTMYSGTSTYSDTTPTYSDTTLTYSGPTPTYSNTTSTYSDTTLTYSGTTLTYSDTTLTYSDTTLASSDSTSTYNTDCQLEDPREFSFYDYNFIKSKEDKALLGSNPTPDVVTQFLNSNQQKNVQDEYISNKKQIKTVTSGKGEGIIKTPNLLTSESIVFKSCSEYPNPYTCQVCSKSYRQVRDYRAHVATHEDAKMYTCDICFSQLSTPSQYLQHLQVISCSFMDHQQKELYVCVYCKKYFRDRCTLSTHMRTHTGEKPYQCDVCGKRFRQSGTFLRHRKIHEFRT</sequence>
<feature type="domain" description="C2H2-type" evidence="8">
    <location>
        <begin position="304"/>
        <end position="331"/>
    </location>
</feature>
<evidence type="ECO:0000259" key="8">
    <source>
        <dbReference type="PROSITE" id="PS50157"/>
    </source>
</evidence>
<feature type="domain" description="C2H2-type" evidence="8">
    <location>
        <begin position="332"/>
        <end position="358"/>
    </location>
</feature>
<evidence type="ECO:0000256" key="4">
    <source>
        <dbReference type="ARBA" id="ARBA00022771"/>
    </source>
</evidence>
<evidence type="ECO:0000313" key="10">
    <source>
        <dbReference type="Proteomes" id="UP000593567"/>
    </source>
</evidence>
<dbReference type="InterPro" id="IPR050331">
    <property type="entry name" value="Zinc_finger"/>
</dbReference>
<evidence type="ECO:0000256" key="7">
    <source>
        <dbReference type="PROSITE-ProRule" id="PRU00042"/>
    </source>
</evidence>
<dbReference type="PROSITE" id="PS00028">
    <property type="entry name" value="ZINC_FINGER_C2H2_1"/>
    <property type="match status" value="3"/>
</dbReference>
<proteinExistence type="predicted"/>
<evidence type="ECO:0000313" key="9">
    <source>
        <dbReference type="EMBL" id="KAF6035217.1"/>
    </source>
</evidence>
<keyword evidence="4 7" id="KW-0863">Zinc-finger</keyword>
<keyword evidence="5" id="KW-0862">Zinc</keyword>
<dbReference type="InterPro" id="IPR036236">
    <property type="entry name" value="Znf_C2H2_sf"/>
</dbReference>
<dbReference type="PANTHER" id="PTHR16515:SF49">
    <property type="entry name" value="GASTRULA ZINC FINGER PROTEIN XLCGF49.1-LIKE-RELATED"/>
    <property type="match status" value="1"/>
</dbReference>
<dbReference type="GO" id="GO:0008270">
    <property type="term" value="F:zinc ion binding"/>
    <property type="evidence" value="ECO:0007669"/>
    <property type="project" value="UniProtKB-KW"/>
</dbReference>
<reference evidence="9" key="1">
    <citation type="submission" date="2020-06" db="EMBL/GenBank/DDBJ databases">
        <title>Draft genome of Bugula neritina, a colonial animal packing powerful symbionts and potential medicines.</title>
        <authorList>
            <person name="Rayko M."/>
        </authorList>
    </citation>
    <scope>NUCLEOTIDE SEQUENCE [LARGE SCALE GENOMIC DNA]</scope>
    <source>
        <strain evidence="9">Kwan_BN1</strain>
    </source>
</reference>
<keyword evidence="3" id="KW-0677">Repeat</keyword>
<comment type="subcellular location">
    <subcellularLocation>
        <location evidence="1">Nucleus</location>
    </subcellularLocation>
</comment>
<dbReference type="Proteomes" id="UP000593567">
    <property type="component" value="Unassembled WGS sequence"/>
</dbReference>
<dbReference type="SUPFAM" id="SSF57667">
    <property type="entry name" value="beta-beta-alpha zinc fingers"/>
    <property type="match status" value="2"/>
</dbReference>
<dbReference type="GO" id="GO:0010468">
    <property type="term" value="P:regulation of gene expression"/>
    <property type="evidence" value="ECO:0007669"/>
    <property type="project" value="TreeGrafter"/>
</dbReference>
<evidence type="ECO:0000256" key="1">
    <source>
        <dbReference type="ARBA" id="ARBA00004123"/>
    </source>
</evidence>
<dbReference type="AlphaFoldDB" id="A0A7J7KAG5"/>
<organism evidence="9 10">
    <name type="scientific">Bugula neritina</name>
    <name type="common">Brown bryozoan</name>
    <name type="synonym">Sertularia neritina</name>
    <dbReference type="NCBI Taxonomy" id="10212"/>
    <lineage>
        <taxon>Eukaryota</taxon>
        <taxon>Metazoa</taxon>
        <taxon>Spiralia</taxon>
        <taxon>Lophotrochozoa</taxon>
        <taxon>Bryozoa</taxon>
        <taxon>Gymnolaemata</taxon>
        <taxon>Cheilostomatida</taxon>
        <taxon>Flustrina</taxon>
        <taxon>Buguloidea</taxon>
        <taxon>Bugulidae</taxon>
        <taxon>Bugula</taxon>
    </lineage>
</organism>
<dbReference type="Pfam" id="PF00096">
    <property type="entry name" value="zf-C2H2"/>
    <property type="match status" value="1"/>
</dbReference>
<keyword evidence="10" id="KW-1185">Reference proteome</keyword>
<dbReference type="PANTHER" id="PTHR16515">
    <property type="entry name" value="PR DOMAIN ZINC FINGER PROTEIN"/>
    <property type="match status" value="1"/>
</dbReference>
<dbReference type="GO" id="GO:0005634">
    <property type="term" value="C:nucleus"/>
    <property type="evidence" value="ECO:0007669"/>
    <property type="project" value="UniProtKB-SubCell"/>
</dbReference>
<evidence type="ECO:0000256" key="2">
    <source>
        <dbReference type="ARBA" id="ARBA00022723"/>
    </source>
</evidence>
<dbReference type="SMART" id="SM00355">
    <property type="entry name" value="ZnF_C2H2"/>
    <property type="match status" value="4"/>
</dbReference>
<keyword evidence="2" id="KW-0479">Metal-binding</keyword>
<dbReference type="EMBL" id="VXIV02000913">
    <property type="protein sequence ID" value="KAF6035217.1"/>
    <property type="molecule type" value="Genomic_DNA"/>
</dbReference>
<dbReference type="PROSITE" id="PS50157">
    <property type="entry name" value="ZINC_FINGER_C2H2_2"/>
    <property type="match status" value="3"/>
</dbReference>
<dbReference type="InterPro" id="IPR013087">
    <property type="entry name" value="Znf_C2H2_type"/>
</dbReference>
<name>A0A7J7KAG5_BUGNE</name>
<keyword evidence="6" id="KW-0539">Nucleus</keyword>
<comment type="caution">
    <text evidence="9">The sequence shown here is derived from an EMBL/GenBank/DDBJ whole genome shotgun (WGS) entry which is preliminary data.</text>
</comment>
<protein>
    <recommendedName>
        <fullName evidence="8">C2H2-type domain-containing protein</fullName>
    </recommendedName>
</protein>
<evidence type="ECO:0000256" key="5">
    <source>
        <dbReference type="ARBA" id="ARBA00022833"/>
    </source>
</evidence>
<gene>
    <name evidence="9" type="ORF">EB796_006472</name>
</gene>
<dbReference type="Gene3D" id="3.30.160.60">
    <property type="entry name" value="Classic Zinc Finger"/>
    <property type="match status" value="3"/>
</dbReference>
<dbReference type="OrthoDB" id="3437960at2759"/>